<dbReference type="GO" id="GO:0038023">
    <property type="term" value="F:signaling receptor activity"/>
    <property type="evidence" value="ECO:0007669"/>
    <property type="project" value="TreeGrafter"/>
</dbReference>
<evidence type="ECO:0000313" key="5">
    <source>
        <dbReference type="Ensembl" id="ENSGAGP00000003234.1"/>
    </source>
</evidence>
<dbReference type="PANTHER" id="PTHR16423:SF6">
    <property type="entry name" value="TRIGGERING RECEPTOR EXPRESSED ON MYELOID CELLS 2-RELATED"/>
    <property type="match status" value="1"/>
</dbReference>
<evidence type="ECO:0000256" key="3">
    <source>
        <dbReference type="ARBA" id="ARBA00023319"/>
    </source>
</evidence>
<dbReference type="Ensembl" id="ENSGAGT00000003731.1">
    <property type="protein sequence ID" value="ENSGAGP00000003234.1"/>
    <property type="gene ID" value="ENSGAGG00000002619.1"/>
</dbReference>
<reference evidence="5" key="2">
    <citation type="submission" date="2025-08" db="UniProtKB">
        <authorList>
            <consortium name="Ensembl"/>
        </authorList>
    </citation>
    <scope>IDENTIFICATION</scope>
</reference>
<dbReference type="InterPro" id="IPR052314">
    <property type="entry name" value="Immune_rcpt_domain"/>
</dbReference>
<organism evidence="5 6">
    <name type="scientific">Gopherus agassizii</name>
    <name type="common">Agassiz's desert tortoise</name>
    <dbReference type="NCBI Taxonomy" id="38772"/>
    <lineage>
        <taxon>Eukaryota</taxon>
        <taxon>Metazoa</taxon>
        <taxon>Chordata</taxon>
        <taxon>Craniata</taxon>
        <taxon>Vertebrata</taxon>
        <taxon>Euteleostomi</taxon>
        <taxon>Archelosauria</taxon>
        <taxon>Testudinata</taxon>
        <taxon>Testudines</taxon>
        <taxon>Cryptodira</taxon>
        <taxon>Durocryptodira</taxon>
        <taxon>Testudinoidea</taxon>
        <taxon>Testudinidae</taxon>
        <taxon>Gopherus</taxon>
    </lineage>
</organism>
<keyword evidence="3" id="KW-0393">Immunoglobulin domain</keyword>
<reference evidence="5" key="3">
    <citation type="submission" date="2025-09" db="UniProtKB">
        <authorList>
            <consortium name="Ensembl"/>
        </authorList>
    </citation>
    <scope>IDENTIFICATION</scope>
</reference>
<dbReference type="InterPro" id="IPR013106">
    <property type="entry name" value="Ig_V-set"/>
</dbReference>
<dbReference type="InterPro" id="IPR007110">
    <property type="entry name" value="Ig-like_dom"/>
</dbReference>
<dbReference type="SUPFAM" id="SSF48726">
    <property type="entry name" value="Immunoglobulin"/>
    <property type="match status" value="1"/>
</dbReference>
<sequence>SNSFLGWVGAVNLYCYFLSFPEVQEYDAIEGQSLSVQCPYNTQDYKEVKKAWCRWKGQNRCAVLVNTDGRYYGYQNRAQKGRARIHDDTQKGIVTVTMENLQVDDAGVYWCAHYKPPSFYLIFEVKLAGVLISVPLSPLSPSLLSLPPPRLFQNSTDPKPLSPLS</sequence>
<dbReference type="AlphaFoldDB" id="A0A452GNI1"/>
<dbReference type="GO" id="GO:0009986">
    <property type="term" value="C:cell surface"/>
    <property type="evidence" value="ECO:0007669"/>
    <property type="project" value="TreeGrafter"/>
</dbReference>
<dbReference type="InterPro" id="IPR036179">
    <property type="entry name" value="Ig-like_dom_sf"/>
</dbReference>
<dbReference type="PROSITE" id="PS50835">
    <property type="entry name" value="IG_LIKE"/>
    <property type="match status" value="1"/>
</dbReference>
<dbReference type="CDD" id="cd05716">
    <property type="entry name" value="IgV_pIgR_like"/>
    <property type="match status" value="1"/>
</dbReference>
<dbReference type="Gene3D" id="2.60.40.10">
    <property type="entry name" value="Immunoglobulins"/>
    <property type="match status" value="1"/>
</dbReference>
<evidence type="ECO:0000259" key="4">
    <source>
        <dbReference type="PROSITE" id="PS50835"/>
    </source>
</evidence>
<dbReference type="InterPro" id="IPR003599">
    <property type="entry name" value="Ig_sub"/>
</dbReference>
<evidence type="ECO:0000256" key="2">
    <source>
        <dbReference type="ARBA" id="ARBA00023157"/>
    </source>
</evidence>
<dbReference type="Proteomes" id="UP000291020">
    <property type="component" value="Unassembled WGS sequence"/>
</dbReference>
<dbReference type="SMART" id="SM00409">
    <property type="entry name" value="IG"/>
    <property type="match status" value="1"/>
</dbReference>
<dbReference type="PANTHER" id="PTHR16423">
    <property type="entry name" value="TREM-LIKE TRANSCRIPT PROTEIN"/>
    <property type="match status" value="1"/>
</dbReference>
<keyword evidence="2" id="KW-1015">Disulfide bond</keyword>
<keyword evidence="6" id="KW-1185">Reference proteome</keyword>
<reference evidence="6" key="1">
    <citation type="journal article" date="2017" name="PLoS ONE">
        <title>The Agassiz's desert tortoise genome provides a resource for the conservation of a threatened species.</title>
        <authorList>
            <person name="Tollis M."/>
            <person name="DeNardo D.F."/>
            <person name="Cornelius J.A."/>
            <person name="Dolby G.A."/>
            <person name="Edwards T."/>
            <person name="Henen B.T."/>
            <person name="Karl A.E."/>
            <person name="Murphy R.W."/>
            <person name="Kusumi K."/>
        </authorList>
    </citation>
    <scope>NUCLEOTIDE SEQUENCE [LARGE SCALE GENOMIC DNA]</scope>
</reference>
<proteinExistence type="predicted"/>
<evidence type="ECO:0000313" key="6">
    <source>
        <dbReference type="Proteomes" id="UP000291020"/>
    </source>
</evidence>
<keyword evidence="1" id="KW-0732">Signal</keyword>
<evidence type="ECO:0000256" key="1">
    <source>
        <dbReference type="ARBA" id="ARBA00022729"/>
    </source>
</evidence>
<accession>A0A452GNI1</accession>
<feature type="domain" description="Ig-like" evidence="4">
    <location>
        <begin position="21"/>
        <end position="111"/>
    </location>
</feature>
<dbReference type="Pfam" id="PF07686">
    <property type="entry name" value="V-set"/>
    <property type="match status" value="1"/>
</dbReference>
<protein>
    <recommendedName>
        <fullName evidence="4">Ig-like domain-containing protein</fullName>
    </recommendedName>
</protein>
<dbReference type="InterPro" id="IPR013783">
    <property type="entry name" value="Ig-like_fold"/>
</dbReference>
<name>A0A452GNI1_9SAUR</name>